<feature type="domain" description="Stress-response A/B barrel" evidence="1">
    <location>
        <begin position="2"/>
        <end position="94"/>
    </location>
</feature>
<dbReference type="PANTHER" id="PTHR37832:SF1">
    <property type="entry name" value="STRESS-RESPONSE A_B BARREL DOMAIN-CONTAINING PROTEIN"/>
    <property type="match status" value="1"/>
</dbReference>
<dbReference type="InterPro" id="IPR011008">
    <property type="entry name" value="Dimeric_a/b-barrel"/>
</dbReference>
<name>A0A3S0A0X7_9BACL</name>
<dbReference type="Proteomes" id="UP000276128">
    <property type="component" value="Unassembled WGS sequence"/>
</dbReference>
<dbReference type="Pfam" id="PF07876">
    <property type="entry name" value="Dabb"/>
    <property type="match status" value="1"/>
</dbReference>
<dbReference type="SUPFAM" id="SSF54909">
    <property type="entry name" value="Dimeric alpha+beta barrel"/>
    <property type="match status" value="1"/>
</dbReference>
<evidence type="ECO:0000313" key="3">
    <source>
        <dbReference type="Proteomes" id="UP000276128"/>
    </source>
</evidence>
<reference evidence="2 3" key="1">
    <citation type="submission" date="2018-12" db="EMBL/GenBank/DDBJ databases">
        <title>Bacillus ochoae sp. nov., Paenibacillus whitsoniae sp. nov., Paenibacillus spiritus sp. nov. Isolated from the Mars Exploration Rover during spacecraft assembly.</title>
        <authorList>
            <person name="Seuylemezian A."/>
            <person name="Vaishampayan P."/>
        </authorList>
    </citation>
    <scope>NUCLEOTIDE SEQUENCE [LARGE SCALE GENOMIC DNA]</scope>
    <source>
        <strain evidence="2 3">MER 54</strain>
    </source>
</reference>
<gene>
    <name evidence="2" type="ORF">EJQ19_25350</name>
</gene>
<comment type="caution">
    <text evidence="2">The sequence shown here is derived from an EMBL/GenBank/DDBJ whole genome shotgun (WGS) entry which is preliminary data.</text>
</comment>
<evidence type="ECO:0000259" key="1">
    <source>
        <dbReference type="PROSITE" id="PS51502"/>
    </source>
</evidence>
<protein>
    <submittedName>
        <fullName evidence="2">Dabb family protein</fullName>
    </submittedName>
</protein>
<dbReference type="InterPro" id="IPR013097">
    <property type="entry name" value="Dabb"/>
</dbReference>
<dbReference type="Gene3D" id="3.30.70.100">
    <property type="match status" value="1"/>
</dbReference>
<dbReference type="PANTHER" id="PTHR37832">
    <property type="entry name" value="BLL2683 PROTEIN"/>
    <property type="match status" value="1"/>
</dbReference>
<accession>A0A3S0A0X7</accession>
<dbReference type="PROSITE" id="PS51502">
    <property type="entry name" value="S_R_A_B_BARREL"/>
    <property type="match status" value="1"/>
</dbReference>
<keyword evidence="3" id="KW-1185">Reference proteome</keyword>
<dbReference type="SMART" id="SM00886">
    <property type="entry name" value="Dabb"/>
    <property type="match status" value="1"/>
</dbReference>
<dbReference type="EMBL" id="RXHU01000083">
    <property type="protein sequence ID" value="RTE05383.1"/>
    <property type="molecule type" value="Genomic_DNA"/>
</dbReference>
<dbReference type="AlphaFoldDB" id="A0A3S0A0X7"/>
<evidence type="ECO:0000313" key="2">
    <source>
        <dbReference type="EMBL" id="RTE05383.1"/>
    </source>
</evidence>
<proteinExistence type="predicted"/>
<dbReference type="RefSeq" id="WP_126144034.1">
    <property type="nucleotide sequence ID" value="NZ_RXHU01000083.1"/>
</dbReference>
<sequence>MLTHVVFFKLKDRSPEAIEATKAVLTNMEGKIEVLRSIEVGTDVLHSERSYDIALITRFDSMDDLKVYDTHPVHEGVKAHMKTVLDGTSLCVDFIS</sequence>
<dbReference type="OrthoDB" id="9808130at2"/>
<organism evidence="2 3">
    <name type="scientific">Paenibacillus whitsoniae</name>
    <dbReference type="NCBI Taxonomy" id="2496558"/>
    <lineage>
        <taxon>Bacteria</taxon>
        <taxon>Bacillati</taxon>
        <taxon>Bacillota</taxon>
        <taxon>Bacilli</taxon>
        <taxon>Bacillales</taxon>
        <taxon>Paenibacillaceae</taxon>
        <taxon>Paenibacillus</taxon>
    </lineage>
</organism>